<gene>
    <name evidence="4" type="ORF">SAMN04489757_13118</name>
</gene>
<feature type="domain" description="DUF4179" evidence="3">
    <location>
        <begin position="36"/>
        <end position="106"/>
    </location>
</feature>
<dbReference type="Proteomes" id="UP000198806">
    <property type="component" value="Unassembled WGS sequence"/>
</dbReference>
<dbReference type="InterPro" id="IPR037126">
    <property type="entry name" value="PdaC/RsiV-like_sf"/>
</dbReference>
<dbReference type="RefSeq" id="WP_091687725.1">
    <property type="nucleotide sequence ID" value="NZ_BAABFM010000040.1"/>
</dbReference>
<keyword evidence="1" id="KW-1133">Transmembrane helix</keyword>
<evidence type="ECO:0008006" key="6">
    <source>
        <dbReference type="Google" id="ProtNLM"/>
    </source>
</evidence>
<dbReference type="AlphaFoldDB" id="A0A1I5HL84"/>
<dbReference type="STRING" id="1527.SAMN04489757_13118"/>
<dbReference type="Pfam" id="PF11738">
    <property type="entry name" value="DUF3298"/>
    <property type="match status" value="1"/>
</dbReference>
<dbReference type="Gene3D" id="3.90.640.20">
    <property type="entry name" value="Heat-shock cognate protein, ATPase"/>
    <property type="match status" value="1"/>
</dbReference>
<dbReference type="OrthoDB" id="4990at2"/>
<name>A0A1I5HL84_9FIRM</name>
<dbReference type="Gene3D" id="3.30.565.40">
    <property type="entry name" value="Fervidobacterium nodosum Rt17-B1 like"/>
    <property type="match status" value="1"/>
</dbReference>
<proteinExistence type="predicted"/>
<evidence type="ECO:0000313" key="5">
    <source>
        <dbReference type="Proteomes" id="UP000198806"/>
    </source>
</evidence>
<keyword evidence="5" id="KW-1185">Reference proteome</keyword>
<dbReference type="Pfam" id="PF13786">
    <property type="entry name" value="DUF4179"/>
    <property type="match status" value="1"/>
</dbReference>
<dbReference type="InterPro" id="IPR021729">
    <property type="entry name" value="DUF3298"/>
</dbReference>
<evidence type="ECO:0000313" key="4">
    <source>
        <dbReference type="EMBL" id="SFO49088.1"/>
    </source>
</evidence>
<dbReference type="InterPro" id="IPR025436">
    <property type="entry name" value="DUF4179"/>
</dbReference>
<organism evidence="4 5">
    <name type="scientific">Anaerocolumna aminovalerica</name>
    <dbReference type="NCBI Taxonomy" id="1527"/>
    <lineage>
        <taxon>Bacteria</taxon>
        <taxon>Bacillati</taxon>
        <taxon>Bacillota</taxon>
        <taxon>Clostridia</taxon>
        <taxon>Lachnospirales</taxon>
        <taxon>Lachnospiraceae</taxon>
        <taxon>Anaerocolumna</taxon>
    </lineage>
</organism>
<keyword evidence="1" id="KW-0812">Transmembrane</keyword>
<reference evidence="4 5" key="1">
    <citation type="submission" date="2016-10" db="EMBL/GenBank/DDBJ databases">
        <authorList>
            <person name="de Groot N.N."/>
        </authorList>
    </citation>
    <scope>NUCLEOTIDE SEQUENCE [LARGE SCALE GENOMIC DNA]</scope>
    <source>
        <strain evidence="4 5">DSM 1283</strain>
    </source>
</reference>
<feature type="domain" description="DUF3298" evidence="2">
    <location>
        <begin position="196"/>
        <end position="276"/>
    </location>
</feature>
<evidence type="ECO:0000259" key="2">
    <source>
        <dbReference type="Pfam" id="PF11738"/>
    </source>
</evidence>
<protein>
    <recommendedName>
        <fullName evidence="6">DUF3298 domain-containing protein</fullName>
    </recommendedName>
</protein>
<dbReference type="EMBL" id="FOWD01000031">
    <property type="protein sequence ID" value="SFO49088.1"/>
    <property type="molecule type" value="Genomic_DNA"/>
</dbReference>
<feature type="transmembrane region" description="Helical" evidence="1">
    <location>
        <begin position="41"/>
        <end position="61"/>
    </location>
</feature>
<evidence type="ECO:0000259" key="3">
    <source>
        <dbReference type="Pfam" id="PF13786"/>
    </source>
</evidence>
<accession>A0A1I5HL84</accession>
<sequence length="290" mass="33605">MKKLYDLKNDYLKVQIPDELEFLVKKSIMKKEKNMKRKRKFLTCTASVAAAAAVFVGTINISPVAAQAMSNVPVLKDLVKVVTFREYHYEDDSHELDIKVPQINGLENSELEDILNDNYIKENEQLYKEFMEQIGNEDNLNEKYFALYTDYEVKTNTDNLLVVANHKTEIAASGYETVHYNNIDKQNKLLITLPSLFKDDSYIELISENIKSQMKEQMKADEDKSYFLENDMTDSFTSIKEDQNFYINSDGKLIISFDEYEVAPGYMGIVEFTIPTNVLQDVLESNYYIK</sequence>
<keyword evidence="1" id="KW-0472">Membrane</keyword>
<evidence type="ECO:0000256" key="1">
    <source>
        <dbReference type="SAM" id="Phobius"/>
    </source>
</evidence>